<protein>
    <submittedName>
        <fullName evidence="1">Uncharacterized protein</fullName>
    </submittedName>
</protein>
<organism evidence="1 2">
    <name type="scientific">Nocardiopsis alba</name>
    <dbReference type="NCBI Taxonomy" id="53437"/>
    <lineage>
        <taxon>Bacteria</taxon>
        <taxon>Bacillati</taxon>
        <taxon>Actinomycetota</taxon>
        <taxon>Actinomycetes</taxon>
        <taxon>Streptosporangiales</taxon>
        <taxon>Nocardiopsidaceae</taxon>
        <taxon>Nocardiopsis</taxon>
    </lineage>
</organism>
<keyword evidence="2" id="KW-1185">Reference proteome</keyword>
<sequence length="325" mass="35335">MWFLKRLIAGVAAVLVLVVAAGALLSHQYSGTPLPWAASQQTDAAWVGSWEDTESLAALLDTGGVDTLYVYAGDVADDGTVERVPETDALLSWLDTRHPDVRPLAWLRYVETGSSLIRDRFPAEAREILAPRVAEVVEDGFAGAHLEIRPVTVNDPSIPTLMEMVREELGEEPVLSLQAQHVELLPGGRMPSFIAGGEEKYWSKGYLERVSRHADEVVLPGVDANMPTGGMYGGFMVRQVTESVAALQGREDLTLRFGVPTYENEEWGPASSEENAMTAIAGVRLGLSEAEPPEEMGRGVALYLADEADEDDLEAYRNGWLSLAP</sequence>
<comment type="caution">
    <text evidence="1">The sequence shown here is derived from an EMBL/GenBank/DDBJ whole genome shotgun (WGS) entry which is preliminary data.</text>
</comment>
<dbReference type="GeneID" id="91389961"/>
<proteinExistence type="predicted"/>
<name>A0ABV5DSY8_9ACTN</name>
<gene>
    <name evidence="1" type="ORF">VSQ78_08315</name>
</gene>
<evidence type="ECO:0000313" key="1">
    <source>
        <dbReference type="EMBL" id="MFB8767702.1"/>
    </source>
</evidence>
<evidence type="ECO:0000313" key="2">
    <source>
        <dbReference type="Proteomes" id="UP001585053"/>
    </source>
</evidence>
<reference evidence="1 2" key="1">
    <citation type="submission" date="2024-01" db="EMBL/GenBank/DDBJ databases">
        <title>Genome mining of biosynthetic gene clusters to explore secondary metabolites of Streptomyces sp.</title>
        <authorList>
            <person name="Baig A."/>
            <person name="Ajitkumar Shintre N."/>
            <person name="Kumar H."/>
            <person name="Anbarasu A."/>
            <person name="Ramaiah S."/>
        </authorList>
    </citation>
    <scope>NUCLEOTIDE SEQUENCE [LARGE SCALE GENOMIC DNA]</scope>
    <source>
        <strain evidence="1 2">A01</strain>
    </source>
</reference>
<dbReference type="EMBL" id="JAYMRS010000002">
    <property type="protein sequence ID" value="MFB8767702.1"/>
    <property type="molecule type" value="Genomic_DNA"/>
</dbReference>
<dbReference type="RefSeq" id="WP_042281141.1">
    <property type="nucleotide sequence ID" value="NZ_BAZE01000001.1"/>
</dbReference>
<accession>A0ABV5DSY8</accession>
<dbReference type="Proteomes" id="UP001585053">
    <property type="component" value="Unassembled WGS sequence"/>
</dbReference>